<evidence type="ECO:0000313" key="2">
    <source>
        <dbReference type="Proteomes" id="UP001157502"/>
    </source>
</evidence>
<comment type="caution">
    <text evidence="1">The sequence shown here is derived from an EMBL/GenBank/DDBJ whole genome shotgun (WGS) entry which is preliminary data.</text>
</comment>
<protein>
    <submittedName>
        <fullName evidence="1">Uncharacterized protein</fullName>
    </submittedName>
</protein>
<keyword evidence="2" id="KW-1185">Reference proteome</keyword>
<proteinExistence type="predicted"/>
<accession>A0ACC2GYQ6</accession>
<dbReference type="Proteomes" id="UP001157502">
    <property type="component" value="Chromosome 7"/>
</dbReference>
<gene>
    <name evidence="1" type="ORF">DPEC_G00082260</name>
</gene>
<organism evidence="1 2">
    <name type="scientific">Dallia pectoralis</name>
    <name type="common">Alaska blackfish</name>
    <dbReference type="NCBI Taxonomy" id="75939"/>
    <lineage>
        <taxon>Eukaryota</taxon>
        <taxon>Metazoa</taxon>
        <taxon>Chordata</taxon>
        <taxon>Craniata</taxon>
        <taxon>Vertebrata</taxon>
        <taxon>Euteleostomi</taxon>
        <taxon>Actinopterygii</taxon>
        <taxon>Neopterygii</taxon>
        <taxon>Teleostei</taxon>
        <taxon>Protacanthopterygii</taxon>
        <taxon>Esociformes</taxon>
        <taxon>Umbridae</taxon>
        <taxon>Dallia</taxon>
    </lineage>
</organism>
<name>A0ACC2GYQ6_DALPE</name>
<sequence>MSILSLDSLCLADNDSSSRTECLDLEELHKIQKDTADVYLQTCKKVGVVPVSYFLRNLGNSTMCLNHHGLGPRGGKALALALVTDMNITSLELADNFLLAEGTKHLVEMLKANFTIRHLDLSDNHLQSEGAEFIAELLSDNISIKSLKLSGNEFKESEAKGFAEALTKNYRLNELDLSHNRFCGKAGKHLGQMLANNEGLEVLNLSWNRLRLRGVVSFCAGLGANVTLKRLDLSWNGFGNEGALALGEALKLNDTLEHLNLANNHITNEGVARLCKGLEVNTTLRVLMLAYNPVTVEGALALLTMVKNTPKTALEEINISNVLVNEQFVQQLEQTYQEHPYLVVEYRGVGGFIAKKTPEHLDPMKIIQDYLDEQKLRVLDFFRNIDKDGTMSVSVADFSKTLQQSNIPLKRRQIEELIQRLDRERTGMIDYRSLSLNRKQMILDHRRQLRRVESQQKMERQKREYILKTFHRAMEANASGASSSPSPGEPWDSRSTTLCSWPHSAMSSSGYSITHVPRAMPGDSSHDRLTDSTSNSYYSQSCLPDHPPTYTLSEGHYDQEILSDSDTDLTTADHLTRSRPALTFNQKQNGQDQEKDQKPRC</sequence>
<evidence type="ECO:0000313" key="1">
    <source>
        <dbReference type="EMBL" id="KAJ8008807.1"/>
    </source>
</evidence>
<dbReference type="EMBL" id="CM055734">
    <property type="protein sequence ID" value="KAJ8008807.1"/>
    <property type="molecule type" value="Genomic_DNA"/>
</dbReference>
<reference evidence="1" key="1">
    <citation type="submission" date="2021-05" db="EMBL/GenBank/DDBJ databases">
        <authorList>
            <person name="Pan Q."/>
            <person name="Jouanno E."/>
            <person name="Zahm M."/>
            <person name="Klopp C."/>
            <person name="Cabau C."/>
            <person name="Louis A."/>
            <person name="Berthelot C."/>
            <person name="Parey E."/>
            <person name="Roest Crollius H."/>
            <person name="Montfort J."/>
            <person name="Robinson-Rechavi M."/>
            <person name="Bouchez O."/>
            <person name="Lampietro C."/>
            <person name="Lopez Roques C."/>
            <person name="Donnadieu C."/>
            <person name="Postlethwait J."/>
            <person name="Bobe J."/>
            <person name="Dillon D."/>
            <person name="Chandos A."/>
            <person name="von Hippel F."/>
            <person name="Guiguen Y."/>
        </authorList>
    </citation>
    <scope>NUCLEOTIDE SEQUENCE</scope>
    <source>
        <strain evidence="1">YG-Jan2019</strain>
    </source>
</reference>